<organism evidence="11 12">
    <name type="scientific">Rosa chinensis</name>
    <name type="common">China rose</name>
    <dbReference type="NCBI Taxonomy" id="74649"/>
    <lineage>
        <taxon>Eukaryota</taxon>
        <taxon>Viridiplantae</taxon>
        <taxon>Streptophyta</taxon>
        <taxon>Embryophyta</taxon>
        <taxon>Tracheophyta</taxon>
        <taxon>Spermatophyta</taxon>
        <taxon>Magnoliopsida</taxon>
        <taxon>eudicotyledons</taxon>
        <taxon>Gunneridae</taxon>
        <taxon>Pentapetalae</taxon>
        <taxon>rosids</taxon>
        <taxon>fabids</taxon>
        <taxon>Rosales</taxon>
        <taxon>Rosaceae</taxon>
        <taxon>Rosoideae</taxon>
        <taxon>Rosoideae incertae sedis</taxon>
        <taxon>Rosa</taxon>
    </lineage>
</organism>
<gene>
    <name evidence="11" type="ORF">RchiOBHm_Chr2g0174821</name>
</gene>
<evidence type="ECO:0000259" key="10">
    <source>
        <dbReference type="Pfam" id="PF04825"/>
    </source>
</evidence>
<dbReference type="Gene3D" id="1.10.10.580">
    <property type="entry name" value="Structural maintenance of chromosome 1. Chain E"/>
    <property type="match status" value="1"/>
</dbReference>
<dbReference type="FunFam" id="1.10.10.580:FF:000002">
    <property type="entry name" value="Sister chromatid cohesion 1 protein 4"/>
    <property type="match status" value="1"/>
</dbReference>
<feature type="compositionally biased region" description="Basic and acidic residues" evidence="8">
    <location>
        <begin position="380"/>
        <end position="390"/>
    </location>
</feature>
<dbReference type="InterPro" id="IPR039781">
    <property type="entry name" value="Rad21/Rec8-like"/>
</dbReference>
<keyword evidence="4" id="KW-0131">Cell cycle</keyword>
<comment type="caution">
    <text evidence="11">The sequence shown here is derived from an EMBL/GenBank/DDBJ whole genome shotgun (WGS) entry which is preliminary data.</text>
</comment>
<dbReference type="GO" id="GO:0005634">
    <property type="term" value="C:nucleus"/>
    <property type="evidence" value="ECO:0007669"/>
    <property type="project" value="UniProtKB-SubCell"/>
</dbReference>
<sequence length="749" mass="84305">MFYSQCLLSRKGRLGSIWVAAYCFKKLKKAQVAETDISASVDKILKDDWDVIAYRVLAYLLLGVVRIYSKKVEYLFDDCHEVLTEINKFVVSTKEKGDTDTFCAPYDSVTLPERFELDAFDLGLPEDVSGGNEVSYEAITLKDCPKGNVGQFSSDMYDYEEFGPCRGIFSANYIPGRDVLSYDGMELDMELRTSRSGANPEVNMENPQESRFSQVETNGEQIKVPDIALSEGGTLGEARQEKLPDLRSEEKGLNHETFFGIEEEPLNQVEPFGEDHEINGEQIKAPAVVQSVDGIQEEASLEPSCHVTSSGEDHHIIREEIIMQSENQMCPVTREDHNLSNLEADRGNLKSCTPALEENMDLDKSCDLKKPEKPVCSYGEENHKDGEPTKLQDTIPPDNVNCQITAGKDSEALVVTTPKLRRVIPTPAMRKATQISRKRKKKCTFDEMVVLPNTVIKRSINDASDLVSKRRKVPETALAAWKTCQLRNLSRNFLEPLIPSVSEELRSLFHKSIIESAETVEPPEKLDVLEPPSTGRPEQVETSPGPPVLEQIEIEPGTPILEKIEIAPGTPVLHSTSMKSFNSPKSPEARDMDMVIPEPSGRIEEEPSMGNEQAYPSESVEVPSLDKVQEHDFNLLNEEPDLCEGVNPELDGWSKRTRVVARYLHREFTNCKNRGEEEVNLLQVSEGKTKKESARLFYETLVLRTNGYVDVKQDEAYGDILLRKLHKWDQTWEDDTVNRDSFEPMDSCA</sequence>
<dbReference type="GO" id="GO:0051301">
    <property type="term" value="P:cell division"/>
    <property type="evidence" value="ECO:0007669"/>
    <property type="project" value="UniProtKB-KW"/>
</dbReference>
<dbReference type="InterPro" id="IPR036390">
    <property type="entry name" value="WH_DNA-bd_sf"/>
</dbReference>
<comment type="subunit">
    <text evidence="7">Component of the cohesin complex.</text>
</comment>
<dbReference type="PANTHER" id="PTHR12585">
    <property type="entry name" value="SCC1 / RAD21 FAMILY MEMBER"/>
    <property type="match status" value="1"/>
</dbReference>
<keyword evidence="5" id="KW-0159">Chromosome partition</keyword>
<dbReference type="GO" id="GO:1990414">
    <property type="term" value="P:replication-born double-strand break repair via sister chromatid exchange"/>
    <property type="evidence" value="ECO:0007669"/>
    <property type="project" value="TreeGrafter"/>
</dbReference>
<feature type="region of interest" description="Disordered" evidence="8">
    <location>
        <begin position="600"/>
        <end position="619"/>
    </location>
</feature>
<evidence type="ECO:0000256" key="3">
    <source>
        <dbReference type="ARBA" id="ARBA00022618"/>
    </source>
</evidence>
<dbReference type="OMA" id="MTCSYAD"/>
<evidence type="ECO:0000256" key="2">
    <source>
        <dbReference type="ARBA" id="ARBA00009870"/>
    </source>
</evidence>
<dbReference type="AlphaFoldDB" id="A0A2P6S690"/>
<evidence type="ECO:0000259" key="9">
    <source>
        <dbReference type="Pfam" id="PF04824"/>
    </source>
</evidence>
<dbReference type="GO" id="GO:0008278">
    <property type="term" value="C:cohesin complex"/>
    <property type="evidence" value="ECO:0007669"/>
    <property type="project" value="InterPro"/>
</dbReference>
<keyword evidence="12" id="KW-1185">Reference proteome</keyword>
<protein>
    <submittedName>
        <fullName evidence="11">Putative rad21/Rec8-like protein</fullName>
    </submittedName>
</protein>
<evidence type="ECO:0000256" key="5">
    <source>
        <dbReference type="ARBA" id="ARBA00022829"/>
    </source>
</evidence>
<evidence type="ECO:0000313" key="11">
    <source>
        <dbReference type="EMBL" id="PRQ54196.1"/>
    </source>
</evidence>
<reference evidence="11 12" key="1">
    <citation type="journal article" date="2018" name="Nat. Genet.">
        <title>The Rosa genome provides new insights in the design of modern roses.</title>
        <authorList>
            <person name="Bendahmane M."/>
        </authorList>
    </citation>
    <scope>NUCLEOTIDE SEQUENCE [LARGE SCALE GENOMIC DNA]</scope>
    <source>
        <strain evidence="12">cv. Old Blush</strain>
    </source>
</reference>
<comment type="subcellular location">
    <subcellularLocation>
        <location evidence="1">Nucleus</location>
    </subcellularLocation>
</comment>
<dbReference type="Proteomes" id="UP000238479">
    <property type="component" value="Chromosome 2"/>
</dbReference>
<dbReference type="GO" id="GO:0003682">
    <property type="term" value="F:chromatin binding"/>
    <property type="evidence" value="ECO:0007669"/>
    <property type="project" value="TreeGrafter"/>
</dbReference>
<dbReference type="Pfam" id="PF04825">
    <property type="entry name" value="Rad21_Rec8_N"/>
    <property type="match status" value="1"/>
</dbReference>
<dbReference type="InterPro" id="IPR023093">
    <property type="entry name" value="ScpA-like_C"/>
</dbReference>
<evidence type="ECO:0000313" key="12">
    <source>
        <dbReference type="Proteomes" id="UP000238479"/>
    </source>
</evidence>
<evidence type="ECO:0000256" key="7">
    <source>
        <dbReference type="ARBA" id="ARBA00064543"/>
    </source>
</evidence>
<dbReference type="SUPFAM" id="SSF46785">
    <property type="entry name" value="Winged helix' DNA-binding domain"/>
    <property type="match status" value="1"/>
</dbReference>
<dbReference type="PANTHER" id="PTHR12585:SF73">
    <property type="entry name" value="SISTER CHROMATID COHESION 1 PROTEIN 2"/>
    <property type="match status" value="1"/>
</dbReference>
<accession>A0A2P6S690</accession>
<keyword evidence="3" id="KW-0132">Cell division</keyword>
<evidence type="ECO:0000256" key="8">
    <source>
        <dbReference type="SAM" id="MobiDB-lite"/>
    </source>
</evidence>
<evidence type="ECO:0000256" key="6">
    <source>
        <dbReference type="ARBA" id="ARBA00023242"/>
    </source>
</evidence>
<dbReference type="InterPro" id="IPR006910">
    <property type="entry name" value="Rad21_Rec8_N"/>
</dbReference>
<evidence type="ECO:0000256" key="4">
    <source>
        <dbReference type="ARBA" id="ARBA00022776"/>
    </source>
</evidence>
<dbReference type="GO" id="GO:0007062">
    <property type="term" value="P:sister chromatid cohesion"/>
    <property type="evidence" value="ECO:0007669"/>
    <property type="project" value="InterPro"/>
</dbReference>
<proteinExistence type="inferred from homology"/>
<keyword evidence="4" id="KW-0498">Mitosis</keyword>
<name>A0A2P6S690_ROSCH</name>
<feature type="region of interest" description="Disordered" evidence="8">
    <location>
        <begin position="571"/>
        <end position="593"/>
    </location>
</feature>
<dbReference type="InterPro" id="IPR006909">
    <property type="entry name" value="Rad21/Rec8_C_eu"/>
</dbReference>
<dbReference type="Pfam" id="PF04824">
    <property type="entry name" value="Rad21_Rec8"/>
    <property type="match status" value="1"/>
</dbReference>
<feature type="compositionally biased region" description="Polar residues" evidence="8">
    <location>
        <begin position="573"/>
        <end position="585"/>
    </location>
</feature>
<dbReference type="Gramene" id="PRQ54196">
    <property type="protein sequence ID" value="PRQ54196"/>
    <property type="gene ID" value="RchiOBHm_Chr2g0174821"/>
</dbReference>
<dbReference type="STRING" id="74649.A0A2P6S690"/>
<feature type="domain" description="Rad21/Rec8-like protein N-terminal" evidence="10">
    <location>
        <begin position="1"/>
        <end position="96"/>
    </location>
</feature>
<comment type="similarity">
    <text evidence="2">Belongs to the rad21 family.</text>
</comment>
<feature type="region of interest" description="Disordered" evidence="8">
    <location>
        <begin position="377"/>
        <end position="396"/>
    </location>
</feature>
<feature type="region of interest" description="Disordered" evidence="8">
    <location>
        <begin position="521"/>
        <end position="550"/>
    </location>
</feature>
<feature type="domain" description="Rad21/Rec8-like protein C-terminal eukaryotic" evidence="9">
    <location>
        <begin position="676"/>
        <end position="723"/>
    </location>
</feature>
<dbReference type="EMBL" id="PDCK01000040">
    <property type="protein sequence ID" value="PRQ54196.1"/>
    <property type="molecule type" value="Genomic_DNA"/>
</dbReference>
<dbReference type="CDD" id="cd21793">
    <property type="entry name" value="Rad21_Rec8_M_AtSYN1-like"/>
    <property type="match status" value="1"/>
</dbReference>
<keyword evidence="6" id="KW-0539">Nucleus</keyword>
<dbReference type="GO" id="GO:0007059">
    <property type="term" value="P:chromosome segregation"/>
    <property type="evidence" value="ECO:0007669"/>
    <property type="project" value="UniProtKB-KW"/>
</dbReference>
<evidence type="ECO:0000256" key="1">
    <source>
        <dbReference type="ARBA" id="ARBA00004123"/>
    </source>
</evidence>